<dbReference type="EC" id="2.7.13.3" evidence="2"/>
<comment type="catalytic activity">
    <reaction evidence="1">
        <text>ATP + protein L-histidine = ADP + protein N-phospho-L-histidine.</text>
        <dbReference type="EC" id="2.7.13.3"/>
    </reaction>
</comment>
<keyword evidence="5" id="KW-0175">Coiled coil</keyword>
<dbReference type="InterPro" id="IPR015943">
    <property type="entry name" value="WD40/YVTN_repeat-like_dom_sf"/>
</dbReference>
<dbReference type="EMBL" id="SMLW01000539">
    <property type="protein sequence ID" value="MTI25794.1"/>
    <property type="molecule type" value="Genomic_DNA"/>
</dbReference>
<dbReference type="Gene3D" id="2.130.10.10">
    <property type="entry name" value="YVTN repeat-like/Quinoprotein amine dehydrogenase"/>
    <property type="match status" value="1"/>
</dbReference>
<protein>
    <recommendedName>
        <fullName evidence="2">histidine kinase</fullName>
        <ecNumber evidence="2">2.7.13.3</ecNumber>
    </recommendedName>
</protein>
<evidence type="ECO:0000256" key="1">
    <source>
        <dbReference type="ARBA" id="ARBA00000085"/>
    </source>
</evidence>
<dbReference type="InterPro" id="IPR050351">
    <property type="entry name" value="BphY/WalK/GraS-like"/>
</dbReference>
<evidence type="ECO:0000313" key="9">
    <source>
        <dbReference type="Proteomes" id="UP000798808"/>
    </source>
</evidence>
<dbReference type="CDD" id="cd00075">
    <property type="entry name" value="HATPase"/>
    <property type="match status" value="1"/>
</dbReference>
<dbReference type="InterPro" id="IPR036890">
    <property type="entry name" value="HATPase_C_sf"/>
</dbReference>
<dbReference type="InterPro" id="IPR036097">
    <property type="entry name" value="HisK_dim/P_sf"/>
</dbReference>
<dbReference type="Pfam" id="PF02518">
    <property type="entry name" value="HATPase_c"/>
    <property type="match status" value="1"/>
</dbReference>
<dbReference type="InterPro" id="IPR013783">
    <property type="entry name" value="Ig-like_fold"/>
</dbReference>
<dbReference type="PANTHER" id="PTHR42878">
    <property type="entry name" value="TWO-COMPONENT HISTIDINE KINASE"/>
    <property type="match status" value="1"/>
</dbReference>
<comment type="caution">
    <text evidence="8">The sequence shown here is derived from an EMBL/GenBank/DDBJ whole genome shotgun (WGS) entry which is preliminary data.</text>
</comment>
<gene>
    <name evidence="8" type="ORF">E1163_12640</name>
</gene>
<feature type="non-terminal residue" evidence="8">
    <location>
        <position position="1"/>
    </location>
</feature>
<feature type="domain" description="Histidine kinase" evidence="7">
    <location>
        <begin position="385"/>
        <end position="597"/>
    </location>
</feature>
<accession>A0ABW9RNR3</accession>
<dbReference type="InterPro" id="IPR011123">
    <property type="entry name" value="Y_Y_Y"/>
</dbReference>
<evidence type="ECO:0000259" key="7">
    <source>
        <dbReference type="PROSITE" id="PS50109"/>
    </source>
</evidence>
<keyword evidence="6" id="KW-0812">Transmembrane</keyword>
<evidence type="ECO:0000256" key="3">
    <source>
        <dbReference type="ARBA" id="ARBA00022679"/>
    </source>
</evidence>
<dbReference type="Gene3D" id="1.10.287.130">
    <property type="match status" value="1"/>
</dbReference>
<evidence type="ECO:0000256" key="4">
    <source>
        <dbReference type="ARBA" id="ARBA00022777"/>
    </source>
</evidence>
<dbReference type="InterPro" id="IPR003594">
    <property type="entry name" value="HATPase_dom"/>
</dbReference>
<dbReference type="SUPFAM" id="SSF47384">
    <property type="entry name" value="Homodimeric domain of signal transducing histidine kinase"/>
    <property type="match status" value="1"/>
</dbReference>
<feature type="coiled-coil region" evidence="5">
    <location>
        <begin position="302"/>
        <end position="364"/>
    </location>
</feature>
<name>A0ABW9RNR3_9BACT</name>
<dbReference type="RefSeq" id="WP_246223643.1">
    <property type="nucleotide sequence ID" value="NZ_SMLW01000539.1"/>
</dbReference>
<evidence type="ECO:0000313" key="8">
    <source>
        <dbReference type="EMBL" id="MTI25794.1"/>
    </source>
</evidence>
<keyword evidence="6" id="KW-1133">Transmembrane helix</keyword>
<keyword evidence="4" id="KW-0418">Kinase</keyword>
<dbReference type="Proteomes" id="UP000798808">
    <property type="component" value="Unassembled WGS sequence"/>
</dbReference>
<dbReference type="PANTHER" id="PTHR42878:SF15">
    <property type="entry name" value="BACTERIOPHYTOCHROME"/>
    <property type="match status" value="1"/>
</dbReference>
<evidence type="ECO:0000256" key="2">
    <source>
        <dbReference type="ARBA" id="ARBA00012438"/>
    </source>
</evidence>
<evidence type="ECO:0000256" key="5">
    <source>
        <dbReference type="SAM" id="Coils"/>
    </source>
</evidence>
<dbReference type="InterPro" id="IPR005467">
    <property type="entry name" value="His_kinase_dom"/>
</dbReference>
<keyword evidence="6" id="KW-0472">Membrane</keyword>
<dbReference type="SUPFAM" id="SSF55874">
    <property type="entry name" value="ATPase domain of HSP90 chaperone/DNA topoisomerase II/histidine kinase"/>
    <property type="match status" value="1"/>
</dbReference>
<dbReference type="PRINTS" id="PR00344">
    <property type="entry name" value="BCTRLSENSOR"/>
</dbReference>
<dbReference type="InterPro" id="IPR004358">
    <property type="entry name" value="Sig_transdc_His_kin-like_C"/>
</dbReference>
<keyword evidence="3" id="KW-0808">Transferase</keyword>
<dbReference type="PROSITE" id="PS50109">
    <property type="entry name" value="HIS_KIN"/>
    <property type="match status" value="1"/>
</dbReference>
<dbReference type="Pfam" id="PF07495">
    <property type="entry name" value="Y_Y_Y"/>
    <property type="match status" value="1"/>
</dbReference>
<feature type="transmembrane region" description="Helical" evidence="6">
    <location>
        <begin position="256"/>
        <end position="278"/>
    </location>
</feature>
<sequence>DINEIKIIKKDNQLLFTTSKGFYRFNEQTNRFEPDSSILKERININNIAEDKYGNYIISVIDENRKTHVEMLKKVGNEYVRDYIPFRRLPEMEITAIYPEGDYIWIAGGEGLFRFDRNVKKDYTIPFNTLVSQVSVRDSVIFYGNYYDPSDTTGVPPIILDQPEIFKPKLDFEDNSLTFNFSAAFYEAPERTLYSYYLENNEETWSKWSTTTTKEYNNLSAGTYTFHVKSKNIYDTEGRVASYEFTILPPWYQTGWAYFLFGVLALLFIWLIALLYTYRVRMQRRRLKLIVADRTYEVISQKKEIERQKDLLQLQFEKISKQKDSIEEKNSKLQFAQQETQTANEALQKLNTHLEKEVEKRTEKIKSTLHQLQLKNKELDTFIYRASHDLEGPISRISGLSALVKMAFPKDGNQEYLNLIEVTAKNMKVLISKLTQVHNLHNAVVKRELIDIRELLTLIIQSLQHLENGCSINYKFDIPVGTKIYGDTDLLTIILQNIIENALVFRKPRVEEHLIVISVNKTDDKAYIAVRDDGTGIHPDHIARVFDMFYRGTSQSLGSGLGLYLAKMAIDHMEGTIEVQSKLHEYTEFTVTIPQLSSDVGK</sequence>
<proteinExistence type="predicted"/>
<keyword evidence="9" id="KW-1185">Reference proteome</keyword>
<evidence type="ECO:0000256" key="6">
    <source>
        <dbReference type="SAM" id="Phobius"/>
    </source>
</evidence>
<dbReference type="Gene3D" id="3.30.565.10">
    <property type="entry name" value="Histidine kinase-like ATPase, C-terminal domain"/>
    <property type="match status" value="1"/>
</dbReference>
<reference evidence="8 9" key="1">
    <citation type="submission" date="2019-02" db="EMBL/GenBank/DDBJ databases">
        <authorList>
            <person name="Goldberg S.R."/>
            <person name="Haltli B.A."/>
            <person name="Correa H."/>
            <person name="Russell K.G."/>
        </authorList>
    </citation>
    <scope>NUCLEOTIDE SEQUENCE [LARGE SCALE GENOMIC DNA]</scope>
    <source>
        <strain evidence="8 9">JCM 16186</strain>
    </source>
</reference>
<organism evidence="8 9">
    <name type="scientific">Fulvivirga kasyanovii</name>
    <dbReference type="NCBI Taxonomy" id="396812"/>
    <lineage>
        <taxon>Bacteria</taxon>
        <taxon>Pseudomonadati</taxon>
        <taxon>Bacteroidota</taxon>
        <taxon>Cytophagia</taxon>
        <taxon>Cytophagales</taxon>
        <taxon>Fulvivirgaceae</taxon>
        <taxon>Fulvivirga</taxon>
    </lineage>
</organism>
<dbReference type="Gene3D" id="2.60.40.10">
    <property type="entry name" value="Immunoglobulins"/>
    <property type="match status" value="1"/>
</dbReference>
<dbReference type="SMART" id="SM00387">
    <property type="entry name" value="HATPase_c"/>
    <property type="match status" value="1"/>
</dbReference>